<keyword evidence="1" id="KW-0732">Signal</keyword>
<evidence type="ECO:0008006" key="4">
    <source>
        <dbReference type="Google" id="ProtNLM"/>
    </source>
</evidence>
<dbReference type="EMBL" id="JBHTIK010000002">
    <property type="protein sequence ID" value="MFD0847474.1"/>
    <property type="molecule type" value="Genomic_DNA"/>
</dbReference>
<evidence type="ECO:0000256" key="1">
    <source>
        <dbReference type="SAM" id="SignalP"/>
    </source>
</evidence>
<sequence length="169" mass="18081">MERLLTGVLFALVPASALAQIPESDVLQCTALASNADRLACYDAIGDRIPAASAAVAARRVAAAEAARKAEIDAAARKVETFGAESTSKRDMIAEDRLSELKVVISRAELDELGRYYLSLENGQVWKQLDGTLATVRSGDTAVLERSATGGYRLKIEGRSTTVRAARVR</sequence>
<dbReference type="Proteomes" id="UP001597124">
    <property type="component" value="Unassembled WGS sequence"/>
</dbReference>
<evidence type="ECO:0000313" key="2">
    <source>
        <dbReference type="EMBL" id="MFD0847474.1"/>
    </source>
</evidence>
<reference evidence="3" key="1">
    <citation type="journal article" date="2019" name="Int. J. Syst. Evol. Microbiol.">
        <title>The Global Catalogue of Microorganisms (GCM) 10K type strain sequencing project: providing services to taxonomists for standard genome sequencing and annotation.</title>
        <authorList>
            <consortium name="The Broad Institute Genomics Platform"/>
            <consortium name="The Broad Institute Genome Sequencing Center for Infectious Disease"/>
            <person name="Wu L."/>
            <person name="Ma J."/>
        </authorList>
    </citation>
    <scope>NUCLEOTIDE SEQUENCE [LARGE SCALE GENOMIC DNA]</scope>
    <source>
        <strain evidence="3">CCUG 52537</strain>
    </source>
</reference>
<name>A0ABW3C1I0_SPHXN</name>
<keyword evidence="3" id="KW-1185">Reference proteome</keyword>
<feature type="signal peptide" evidence="1">
    <location>
        <begin position="1"/>
        <end position="19"/>
    </location>
</feature>
<proteinExistence type="predicted"/>
<gene>
    <name evidence="2" type="ORF">ACFQ00_04000</name>
</gene>
<protein>
    <recommendedName>
        <fullName evidence="4">Type IV pilus biogenesis protein PilP</fullName>
    </recommendedName>
</protein>
<organism evidence="2 3">
    <name type="scientific">Sphingosinicella xenopeptidilytica</name>
    <dbReference type="NCBI Taxonomy" id="364098"/>
    <lineage>
        <taxon>Bacteria</taxon>
        <taxon>Pseudomonadati</taxon>
        <taxon>Pseudomonadota</taxon>
        <taxon>Alphaproteobacteria</taxon>
        <taxon>Sphingomonadales</taxon>
        <taxon>Sphingosinicellaceae</taxon>
        <taxon>Sphingosinicella</taxon>
    </lineage>
</organism>
<feature type="chain" id="PRO_5046046946" description="Type IV pilus biogenesis protein PilP" evidence="1">
    <location>
        <begin position="20"/>
        <end position="169"/>
    </location>
</feature>
<accession>A0ABW3C1I0</accession>
<dbReference type="RefSeq" id="WP_381486539.1">
    <property type="nucleotide sequence ID" value="NZ_JBHTIK010000002.1"/>
</dbReference>
<evidence type="ECO:0000313" key="3">
    <source>
        <dbReference type="Proteomes" id="UP001597124"/>
    </source>
</evidence>
<comment type="caution">
    <text evidence="2">The sequence shown here is derived from an EMBL/GenBank/DDBJ whole genome shotgun (WGS) entry which is preliminary data.</text>
</comment>